<name>A0AAW1VBV5_9CUCU</name>
<proteinExistence type="predicted"/>
<organism evidence="1 2">
    <name type="scientific">Henosepilachna vigintioctopunctata</name>
    <dbReference type="NCBI Taxonomy" id="420089"/>
    <lineage>
        <taxon>Eukaryota</taxon>
        <taxon>Metazoa</taxon>
        <taxon>Ecdysozoa</taxon>
        <taxon>Arthropoda</taxon>
        <taxon>Hexapoda</taxon>
        <taxon>Insecta</taxon>
        <taxon>Pterygota</taxon>
        <taxon>Neoptera</taxon>
        <taxon>Endopterygota</taxon>
        <taxon>Coleoptera</taxon>
        <taxon>Polyphaga</taxon>
        <taxon>Cucujiformia</taxon>
        <taxon>Coccinelloidea</taxon>
        <taxon>Coccinellidae</taxon>
        <taxon>Epilachninae</taxon>
        <taxon>Epilachnini</taxon>
        <taxon>Henosepilachna</taxon>
    </lineage>
</organism>
<keyword evidence="2" id="KW-1185">Reference proteome</keyword>
<accession>A0AAW1VBV5</accession>
<protein>
    <submittedName>
        <fullName evidence="1">Uncharacterized protein</fullName>
    </submittedName>
</protein>
<gene>
    <name evidence="1" type="ORF">WA026_013425</name>
</gene>
<evidence type="ECO:0000313" key="1">
    <source>
        <dbReference type="EMBL" id="KAK9891105.1"/>
    </source>
</evidence>
<dbReference type="Proteomes" id="UP001431783">
    <property type="component" value="Unassembled WGS sequence"/>
</dbReference>
<dbReference type="Gene3D" id="2.60.120.920">
    <property type="match status" value="1"/>
</dbReference>
<reference evidence="1 2" key="1">
    <citation type="submission" date="2023-03" db="EMBL/GenBank/DDBJ databases">
        <title>Genome insight into feeding habits of ladybird beetles.</title>
        <authorList>
            <person name="Li H.-S."/>
            <person name="Huang Y.-H."/>
            <person name="Pang H."/>
        </authorList>
    </citation>
    <scope>NUCLEOTIDE SEQUENCE [LARGE SCALE GENOMIC DNA]</scope>
    <source>
        <strain evidence="1">SYSU_2023b</strain>
        <tissue evidence="1">Whole body</tissue>
    </source>
</reference>
<dbReference type="EMBL" id="JARQZJ010000127">
    <property type="protein sequence ID" value="KAK9891105.1"/>
    <property type="molecule type" value="Genomic_DNA"/>
</dbReference>
<comment type="caution">
    <text evidence="1">The sequence shown here is derived from an EMBL/GenBank/DDBJ whole genome shotgun (WGS) entry which is preliminary data.</text>
</comment>
<evidence type="ECO:0000313" key="2">
    <source>
        <dbReference type="Proteomes" id="UP001431783"/>
    </source>
</evidence>
<dbReference type="InterPro" id="IPR043136">
    <property type="entry name" value="B30.2/SPRY_sf"/>
</dbReference>
<dbReference type="AlphaFoldDB" id="A0AAW1VBV5"/>
<sequence>MRREKGVLEMAAVHSDRSAMDQQFEKQNGVVDRFKKLYPSVKEDKTPLPRSWSTKEKFTYIGLSQNNLRVHYKGTFLKALYCEIFIGQISFSFS</sequence>